<reference evidence="3 4" key="1">
    <citation type="submission" date="2016-10" db="EMBL/GenBank/DDBJ databases">
        <authorList>
            <person name="de Groot N.N."/>
        </authorList>
    </citation>
    <scope>NUCLEOTIDE SEQUENCE [LARGE SCALE GENOMIC DNA]</scope>
    <source>
        <strain evidence="3 4">DSM 797</strain>
    </source>
</reference>
<evidence type="ECO:0000313" key="3">
    <source>
        <dbReference type="EMBL" id="SDL51338.1"/>
    </source>
</evidence>
<accession>A0A1G9KNJ8</accession>
<organism evidence="3 4">
    <name type="scientific">Romboutsia lituseburensis DSM 797</name>
    <dbReference type="NCBI Taxonomy" id="1121325"/>
    <lineage>
        <taxon>Bacteria</taxon>
        <taxon>Bacillati</taxon>
        <taxon>Bacillota</taxon>
        <taxon>Clostridia</taxon>
        <taxon>Peptostreptococcales</taxon>
        <taxon>Peptostreptococcaceae</taxon>
        <taxon>Romboutsia</taxon>
    </lineage>
</organism>
<gene>
    <name evidence="3" type="ORF">SAMN04515677_102217</name>
</gene>
<dbReference type="RefSeq" id="WP_092724153.1">
    <property type="nucleotide sequence ID" value="NZ_FNGW01000002.1"/>
</dbReference>
<dbReference type="AlphaFoldDB" id="A0A1G9KNJ8"/>
<evidence type="ECO:0000256" key="1">
    <source>
        <dbReference type="SAM" id="Phobius"/>
    </source>
</evidence>
<dbReference type="Pfam" id="PF04892">
    <property type="entry name" value="VanZ"/>
    <property type="match status" value="1"/>
</dbReference>
<proteinExistence type="predicted"/>
<keyword evidence="1" id="KW-1133">Transmembrane helix</keyword>
<name>A0A1G9KNJ8_9FIRM</name>
<dbReference type="InterPro" id="IPR006976">
    <property type="entry name" value="VanZ-like"/>
</dbReference>
<dbReference type="Proteomes" id="UP000199068">
    <property type="component" value="Unassembled WGS sequence"/>
</dbReference>
<feature type="transmembrane region" description="Helical" evidence="1">
    <location>
        <begin position="77"/>
        <end position="94"/>
    </location>
</feature>
<keyword evidence="1" id="KW-0812">Transmembrane</keyword>
<feature type="domain" description="VanZ-like" evidence="2">
    <location>
        <begin position="7"/>
        <end position="153"/>
    </location>
</feature>
<evidence type="ECO:0000313" key="4">
    <source>
        <dbReference type="Proteomes" id="UP000199068"/>
    </source>
</evidence>
<evidence type="ECO:0000259" key="2">
    <source>
        <dbReference type="Pfam" id="PF04892"/>
    </source>
</evidence>
<feature type="transmembrane region" description="Helical" evidence="1">
    <location>
        <begin position="138"/>
        <end position="160"/>
    </location>
</feature>
<sequence length="172" mass="19273">MKKIIGLVLLILCMGSMYYFSSQEGTKSSSQSGKAVQVIDNVRDKVTLNDSRLISVKEKVFDKLKQYGDKGYIVRKIAHFSIYACIGISMAYIIYLFSKKVFISSTLAFMLSIMYAYYDEYRQLSVVGRVGSIKDVFIDSAGALTGILIFCILTIGLNGIKSLIFKNRGYND</sequence>
<dbReference type="STRING" id="1121325.SAMN04515677_102217"/>
<keyword evidence="1" id="KW-0472">Membrane</keyword>
<feature type="transmembrane region" description="Helical" evidence="1">
    <location>
        <begin position="101"/>
        <end position="118"/>
    </location>
</feature>
<keyword evidence="4" id="KW-1185">Reference proteome</keyword>
<dbReference type="EMBL" id="FNGW01000002">
    <property type="protein sequence ID" value="SDL51338.1"/>
    <property type="molecule type" value="Genomic_DNA"/>
</dbReference>
<protein>
    <submittedName>
        <fullName evidence="3">VanZ like family protein</fullName>
    </submittedName>
</protein>
<dbReference type="NCBIfam" id="NF037970">
    <property type="entry name" value="vanZ_1"/>
    <property type="match status" value="1"/>
</dbReference>